<dbReference type="RefSeq" id="WP_231690777.1">
    <property type="nucleotide sequence ID" value="NZ_CP036298.1"/>
</dbReference>
<protein>
    <submittedName>
        <fullName evidence="6">Flagellar P-ring protein</fullName>
    </submittedName>
</protein>
<keyword evidence="3 5" id="KW-0732">Signal</keyword>
<dbReference type="GO" id="GO:0030288">
    <property type="term" value="C:outer membrane-bounded periplasmic space"/>
    <property type="evidence" value="ECO:0007669"/>
    <property type="project" value="InterPro"/>
</dbReference>
<name>A0A518G901_9BACT</name>
<evidence type="ECO:0000313" key="7">
    <source>
        <dbReference type="Proteomes" id="UP000318017"/>
    </source>
</evidence>
<evidence type="ECO:0000256" key="2">
    <source>
        <dbReference type="ARBA" id="ARBA00004117"/>
    </source>
</evidence>
<dbReference type="PRINTS" id="PR01010">
    <property type="entry name" value="FLGPRINGFLGI"/>
</dbReference>
<dbReference type="AlphaFoldDB" id="A0A518G901"/>
<feature type="signal peptide" evidence="5">
    <location>
        <begin position="1"/>
        <end position="31"/>
    </location>
</feature>
<evidence type="ECO:0000256" key="1">
    <source>
        <dbReference type="ARBA" id="ARBA00002591"/>
    </source>
</evidence>
<proteinExistence type="predicted"/>
<dbReference type="GO" id="GO:0009428">
    <property type="term" value="C:bacterial-type flagellum basal body, distal rod, P ring"/>
    <property type="evidence" value="ECO:0007669"/>
    <property type="project" value="InterPro"/>
</dbReference>
<evidence type="ECO:0000313" key="6">
    <source>
        <dbReference type="EMBL" id="QDV25052.1"/>
    </source>
</evidence>
<keyword evidence="7" id="KW-1185">Reference proteome</keyword>
<accession>A0A518G901</accession>
<keyword evidence="6" id="KW-0282">Flagellum</keyword>
<evidence type="ECO:0000256" key="4">
    <source>
        <dbReference type="ARBA" id="ARBA00023143"/>
    </source>
</evidence>
<sequence precursor="true">MNRPDALNRIALQQAVCGALAWLAMSPVTVAQVAPVASVARSTSIPQSVVTLRDVCRLKGQEENTLQGWGLVVGLKGTGDSDIKPTMRALARATQLMGASIATDAQGVPLLDEVGDAGNVAQVMVTAKIPAAGAQQGDRLDCEVNAINAKSLEGGRLMLAYLLGPRADQPVVYALAEGRISLPNPSIPTSGAVFNGCKMEATVTNAFSENGKITLILDRDLASFSNAVFIGDAIDGLNQGGLTGVGAAADSYIATKAIDAHHVEVMIPNVYRDEPVKFVSLLMDIALTNIKKNKRVVINEREGVIVMGEDVLINPVAINHKNLSIDARPGVGGFAGLDSQSPVNEMRPKLKNLVDALNGLNVPTADMIAIIRTLDRNGDLYGEVIFE</sequence>
<keyword evidence="6" id="KW-0969">Cilium</keyword>
<dbReference type="EMBL" id="CP036298">
    <property type="protein sequence ID" value="QDV25052.1"/>
    <property type="molecule type" value="Genomic_DNA"/>
</dbReference>
<organism evidence="6 7">
    <name type="scientific">Aureliella helgolandensis</name>
    <dbReference type="NCBI Taxonomy" id="2527968"/>
    <lineage>
        <taxon>Bacteria</taxon>
        <taxon>Pseudomonadati</taxon>
        <taxon>Planctomycetota</taxon>
        <taxon>Planctomycetia</taxon>
        <taxon>Pirellulales</taxon>
        <taxon>Pirellulaceae</taxon>
        <taxon>Aureliella</taxon>
    </lineage>
</organism>
<dbReference type="GO" id="GO:0071973">
    <property type="term" value="P:bacterial-type flagellum-dependent cell motility"/>
    <property type="evidence" value="ECO:0007669"/>
    <property type="project" value="InterPro"/>
</dbReference>
<reference evidence="6 7" key="1">
    <citation type="submission" date="2019-02" db="EMBL/GenBank/DDBJ databases">
        <title>Deep-cultivation of Planctomycetes and their phenomic and genomic characterization uncovers novel biology.</title>
        <authorList>
            <person name="Wiegand S."/>
            <person name="Jogler M."/>
            <person name="Boedeker C."/>
            <person name="Pinto D."/>
            <person name="Vollmers J."/>
            <person name="Rivas-Marin E."/>
            <person name="Kohn T."/>
            <person name="Peeters S.H."/>
            <person name="Heuer A."/>
            <person name="Rast P."/>
            <person name="Oberbeckmann S."/>
            <person name="Bunk B."/>
            <person name="Jeske O."/>
            <person name="Meyerdierks A."/>
            <person name="Storesund J.E."/>
            <person name="Kallscheuer N."/>
            <person name="Luecker S."/>
            <person name="Lage O.M."/>
            <person name="Pohl T."/>
            <person name="Merkel B.J."/>
            <person name="Hornburger P."/>
            <person name="Mueller R.-W."/>
            <person name="Bruemmer F."/>
            <person name="Labrenz M."/>
            <person name="Spormann A.M."/>
            <person name="Op den Camp H."/>
            <person name="Overmann J."/>
            <person name="Amann R."/>
            <person name="Jetten M.S.M."/>
            <person name="Mascher T."/>
            <person name="Medema M.H."/>
            <person name="Devos D.P."/>
            <person name="Kaster A.-K."/>
            <person name="Ovreas L."/>
            <person name="Rohde M."/>
            <person name="Galperin M.Y."/>
            <person name="Jogler C."/>
        </authorList>
    </citation>
    <scope>NUCLEOTIDE SEQUENCE [LARGE SCALE GENOMIC DNA]</scope>
    <source>
        <strain evidence="6 7">Q31a</strain>
    </source>
</reference>
<dbReference type="Pfam" id="PF02119">
    <property type="entry name" value="FlgI"/>
    <property type="match status" value="1"/>
</dbReference>
<keyword evidence="6" id="KW-0966">Cell projection</keyword>
<dbReference type="PANTHER" id="PTHR30381:SF0">
    <property type="entry name" value="FLAGELLAR P-RING PROTEIN"/>
    <property type="match status" value="1"/>
</dbReference>
<dbReference type="PANTHER" id="PTHR30381">
    <property type="entry name" value="FLAGELLAR P-RING PERIPLASMIC PROTEIN FLGI"/>
    <property type="match status" value="1"/>
</dbReference>
<dbReference type="InterPro" id="IPR001782">
    <property type="entry name" value="Flag_FlgI"/>
</dbReference>
<evidence type="ECO:0000256" key="5">
    <source>
        <dbReference type="SAM" id="SignalP"/>
    </source>
</evidence>
<comment type="function">
    <text evidence="1">Assembles around the rod to form the L-ring and probably protects the motor/basal body from shearing forces during rotation.</text>
</comment>
<dbReference type="KEGG" id="ahel:Q31a_33740"/>
<keyword evidence="4" id="KW-0975">Bacterial flagellum</keyword>
<gene>
    <name evidence="6" type="primary">flgI</name>
    <name evidence="6" type="ORF">Q31a_33740</name>
</gene>
<feature type="chain" id="PRO_5021861415" evidence="5">
    <location>
        <begin position="32"/>
        <end position="387"/>
    </location>
</feature>
<comment type="subcellular location">
    <subcellularLocation>
        <location evidence="2">Bacterial flagellum basal body</location>
    </subcellularLocation>
</comment>
<evidence type="ECO:0000256" key="3">
    <source>
        <dbReference type="ARBA" id="ARBA00022729"/>
    </source>
</evidence>
<dbReference type="GO" id="GO:0005198">
    <property type="term" value="F:structural molecule activity"/>
    <property type="evidence" value="ECO:0007669"/>
    <property type="project" value="InterPro"/>
</dbReference>
<dbReference type="Proteomes" id="UP000318017">
    <property type="component" value="Chromosome"/>
</dbReference>